<dbReference type="GO" id="GO:0070004">
    <property type="term" value="F:cysteine-type exopeptidase activity"/>
    <property type="evidence" value="ECO:0007669"/>
    <property type="project" value="InterPro"/>
</dbReference>
<dbReference type="Proteomes" id="UP000007800">
    <property type="component" value="Unassembled WGS sequence"/>
</dbReference>
<dbReference type="PANTHER" id="PTHR12994">
    <property type="entry name" value="SECERNIN"/>
    <property type="match status" value="1"/>
</dbReference>
<proteinExistence type="inferred from homology"/>
<keyword evidence="4" id="KW-1185">Reference proteome</keyword>
<gene>
    <name evidence="3" type="ORF">Pmar_PMAR000913</name>
</gene>
<dbReference type="Pfam" id="PF03577">
    <property type="entry name" value="Peptidase_C69"/>
    <property type="match status" value="1"/>
</dbReference>
<dbReference type="InterPro" id="IPR005322">
    <property type="entry name" value="Peptidase_C69"/>
</dbReference>
<feature type="signal peptide" evidence="2">
    <location>
        <begin position="1"/>
        <end position="17"/>
    </location>
</feature>
<evidence type="ECO:0000256" key="1">
    <source>
        <dbReference type="ARBA" id="ARBA00005705"/>
    </source>
</evidence>
<feature type="chain" id="PRO_5002954564" description="Dipeptidase" evidence="2">
    <location>
        <begin position="18"/>
        <end position="597"/>
    </location>
</feature>
<dbReference type="InParanoid" id="C5LK32"/>
<evidence type="ECO:0000313" key="4">
    <source>
        <dbReference type="Proteomes" id="UP000007800"/>
    </source>
</evidence>
<reference evidence="3 4" key="1">
    <citation type="submission" date="2008-07" db="EMBL/GenBank/DDBJ databases">
        <authorList>
            <person name="El-Sayed N."/>
            <person name="Caler E."/>
            <person name="Inman J."/>
            <person name="Amedeo P."/>
            <person name="Hass B."/>
            <person name="Wortman J."/>
        </authorList>
    </citation>
    <scope>NUCLEOTIDE SEQUENCE [LARGE SCALE GENOMIC DNA]</scope>
    <source>
        <strain evidence="4">ATCC 50983 / TXsc</strain>
    </source>
</reference>
<dbReference type="OMA" id="WVASHIY"/>
<dbReference type="OrthoDB" id="448727at2759"/>
<protein>
    <recommendedName>
        <fullName evidence="5">Dipeptidase</fullName>
    </recommendedName>
</protein>
<dbReference type="RefSeq" id="XP_002771105.1">
    <property type="nucleotide sequence ID" value="XM_002771059.1"/>
</dbReference>
<accession>C5LK32</accession>
<comment type="similarity">
    <text evidence="1">Belongs to the peptidase C69 family. Secernin subfamily.</text>
</comment>
<keyword evidence="2" id="KW-0732">Signal</keyword>
<dbReference type="EMBL" id="GG682711">
    <property type="protein sequence ID" value="EER02921.1"/>
    <property type="molecule type" value="Genomic_DNA"/>
</dbReference>
<name>C5LK32_PERM5</name>
<evidence type="ECO:0008006" key="5">
    <source>
        <dbReference type="Google" id="ProtNLM"/>
    </source>
</evidence>
<organism evidence="4">
    <name type="scientific">Perkinsus marinus (strain ATCC 50983 / TXsc)</name>
    <dbReference type="NCBI Taxonomy" id="423536"/>
    <lineage>
        <taxon>Eukaryota</taxon>
        <taxon>Sar</taxon>
        <taxon>Alveolata</taxon>
        <taxon>Perkinsozoa</taxon>
        <taxon>Perkinsea</taxon>
        <taxon>Perkinsida</taxon>
        <taxon>Perkinsidae</taxon>
        <taxon>Perkinsus</taxon>
    </lineage>
</organism>
<sequence length="597" mass="65948">MLSLSLALLASSSLVLAAEIAPQSGARQHFATDGQCTATAVDCAATADGGCIAASTADGGPLDFRVVYVPPKTYGAGQQRAVYINEIPGAFALAYPRIVDASRAPSYAPVGDQQPSVPTGYVDMPEGTTYGYWDSSYGIMNEAGVSMGESTCSARMESFPRGDGPEGKGAMFWIGELSDIGLELCDTARCAVQTMGDYAEKYGYYGSGEALVVADGEEVWVFHVTPDDTTTSAVWAAQRVPKGHATIVPNTFIIRDIDPVDGDNFLYSTNMYEIALRYGWWNGAGLLDFAYAFGAGEQGHPYVSGRRIWRGLSLFAPSLNLDPTLGVEWEHPTYPFSVKPDEPITIDFMRRLYRDHMEGTPYDLTDHVVAGGPFKTPVRYPGGRAEATFKHGAWERAISEEHSYYGFIAVTYKNKYNVVYFAPSSPHGSVFVPIIVKPSQTVKSIPCLEYSWQGEVNDSSLWWAAETVANVMDLKYMYMVNDVRKAQFGIESKIDEMMLTESSDDIEKKMADYDDEIQREWMNMHYTLLGKYQNGYTNWGYSMVGYGPSAEWLRAAGFQDFEATPEQFAALRKRYEETQKQADAIRNAALSNPEKEL</sequence>
<dbReference type="GO" id="GO:0016805">
    <property type="term" value="F:dipeptidase activity"/>
    <property type="evidence" value="ECO:0007669"/>
    <property type="project" value="InterPro"/>
</dbReference>
<dbReference type="AlphaFoldDB" id="C5LK32"/>
<dbReference type="GO" id="GO:0006508">
    <property type="term" value="P:proteolysis"/>
    <property type="evidence" value="ECO:0007669"/>
    <property type="project" value="InterPro"/>
</dbReference>
<evidence type="ECO:0000256" key="2">
    <source>
        <dbReference type="SAM" id="SignalP"/>
    </source>
</evidence>
<dbReference type="GeneID" id="9051403"/>
<evidence type="ECO:0000313" key="3">
    <source>
        <dbReference type="EMBL" id="EER02921.1"/>
    </source>
</evidence>
<dbReference type="PANTHER" id="PTHR12994:SF17">
    <property type="entry name" value="LD30995P"/>
    <property type="match status" value="1"/>
</dbReference>